<evidence type="ECO:0000313" key="2">
    <source>
        <dbReference type="Proteomes" id="UP000078454"/>
    </source>
</evidence>
<dbReference type="OrthoDB" id="2828299at2"/>
<dbReference type="AlphaFoldDB" id="A0A197ZX48"/>
<protein>
    <submittedName>
        <fullName evidence="1">Uncharacterized protein</fullName>
    </submittedName>
</protein>
<keyword evidence="2" id="KW-1185">Reference proteome</keyword>
<comment type="caution">
    <text evidence="1">The sequence shown here is derived from an EMBL/GenBank/DDBJ whole genome shotgun (WGS) entry which is preliminary data.</text>
</comment>
<dbReference type="STRING" id="1850517.A8708_24205"/>
<accession>A0A197ZX48</accession>
<dbReference type="EMBL" id="LYPB01000092">
    <property type="protein sequence ID" value="OAS13565.1"/>
    <property type="molecule type" value="Genomic_DNA"/>
</dbReference>
<dbReference type="RefSeq" id="WP_056612513.1">
    <property type="nucleotide sequence ID" value="NZ_LYPB01000092.1"/>
</dbReference>
<name>A0A197ZX48_9BACL</name>
<reference evidence="1 2" key="1">
    <citation type="submission" date="2016-05" db="EMBL/GenBank/DDBJ databases">
        <title>Paenibacillus sp. 1ZS3-15 nov., isolated from the rhizosphere soil.</title>
        <authorList>
            <person name="Zhang X.X."/>
            <person name="Zhang J."/>
        </authorList>
    </citation>
    <scope>NUCLEOTIDE SEQUENCE [LARGE SCALE GENOMIC DNA]</scope>
    <source>
        <strain evidence="1 2">1ZS3-15</strain>
    </source>
</reference>
<organism evidence="1 2">
    <name type="scientific">Paenibacillus oryzisoli</name>
    <dbReference type="NCBI Taxonomy" id="1850517"/>
    <lineage>
        <taxon>Bacteria</taxon>
        <taxon>Bacillati</taxon>
        <taxon>Bacillota</taxon>
        <taxon>Bacilli</taxon>
        <taxon>Bacillales</taxon>
        <taxon>Paenibacillaceae</taxon>
        <taxon>Paenibacillus</taxon>
    </lineage>
</organism>
<evidence type="ECO:0000313" key="1">
    <source>
        <dbReference type="EMBL" id="OAS13565.1"/>
    </source>
</evidence>
<gene>
    <name evidence="1" type="ORF">A8708_24205</name>
</gene>
<sequence>MSKSHEVEYCNLELRFDRRLIRNFIKALIQEGYSLYWNESELQFIISIRTGRKLIKLKFERIGEKYKIVGNYSFKDEKLAEMMEKLIGDTRGHAVVKRFKDRQILIENIMFGEIIRMVEISGIEHKVLYQKEPAVTVEEVMQALRSKRTDERIPILRMELDYELATLQDALSSGDTKAAMESKVKLIELRQEMLLLEM</sequence>
<proteinExistence type="predicted"/>
<dbReference type="Proteomes" id="UP000078454">
    <property type="component" value="Unassembled WGS sequence"/>
</dbReference>